<dbReference type="EMBL" id="CAJNOM010000090">
    <property type="protein sequence ID" value="CAF1024236.1"/>
    <property type="molecule type" value="Genomic_DNA"/>
</dbReference>
<evidence type="ECO:0000313" key="4">
    <source>
        <dbReference type="Proteomes" id="UP000663832"/>
    </source>
</evidence>
<keyword evidence="4" id="KW-1185">Reference proteome</keyword>
<evidence type="ECO:0000256" key="1">
    <source>
        <dbReference type="ARBA" id="ARBA00005350"/>
    </source>
</evidence>
<dbReference type="OrthoDB" id="191150at2759"/>
<comment type="function">
    <text evidence="2">May mediate accelerated ATP-independent bidirectional transbilayer migration of phospholipids upon binding calcium ions that results in a loss of phospholipid asymmetry in the plasma membrane.</text>
</comment>
<dbReference type="GO" id="GO:0017128">
    <property type="term" value="F:phospholipid scramblase activity"/>
    <property type="evidence" value="ECO:0007669"/>
    <property type="project" value="InterPro"/>
</dbReference>
<comment type="cofactor">
    <cofactor evidence="2">
        <name>Ca(2+)</name>
        <dbReference type="ChEBI" id="CHEBI:29108"/>
    </cofactor>
</comment>
<keyword evidence="2" id="KW-0106">Calcium</keyword>
<sequence length="247" mass="27836">MSVKQEEASNNYQITPILSSPLNGLDCLRSIDSLYISQQVSWTEVMCGIASEAKFDIFNDKRERIFQAIETSTFWQRLFCTTRRSFTLRIFDNNNQDIIILKREFKCCSGCCWCANMQCCSQELIAESPPGTFIGTVSQDGSCCRPMFKIKDAGDNHVLTVQGPLMTCDIPCTRCCENKFALLGTDGITEIGAIYKKYRGYFQEALTSADAFLLKVPMDLDVKIKAMSLAALFLIEYMIFSAVPEKN</sequence>
<name>A0A814IHR2_9BILA</name>
<proteinExistence type="inferred from homology"/>
<reference evidence="3" key="1">
    <citation type="submission" date="2021-02" db="EMBL/GenBank/DDBJ databases">
        <authorList>
            <person name="Nowell W R."/>
        </authorList>
    </citation>
    <scope>NUCLEOTIDE SEQUENCE</scope>
</reference>
<dbReference type="InterPro" id="IPR005552">
    <property type="entry name" value="Scramblase"/>
</dbReference>
<dbReference type="PANTHER" id="PTHR23248:SF9">
    <property type="entry name" value="PHOSPHOLIPID SCRAMBLASE"/>
    <property type="match status" value="1"/>
</dbReference>
<keyword evidence="2" id="KW-0449">Lipoprotein</keyword>
<gene>
    <name evidence="3" type="ORF">QVE165_LOCUS16175</name>
</gene>
<accession>A0A814IHR2</accession>
<protein>
    <recommendedName>
        <fullName evidence="2">Phospholipid scramblase</fullName>
    </recommendedName>
</protein>
<dbReference type="PANTHER" id="PTHR23248">
    <property type="entry name" value="PHOSPHOLIPID SCRAMBLASE-RELATED"/>
    <property type="match status" value="1"/>
</dbReference>
<dbReference type="AlphaFoldDB" id="A0A814IHR2"/>
<dbReference type="GO" id="GO:0005886">
    <property type="term" value="C:plasma membrane"/>
    <property type="evidence" value="ECO:0007669"/>
    <property type="project" value="TreeGrafter"/>
</dbReference>
<keyword evidence="2" id="KW-0564">Palmitate</keyword>
<dbReference type="Pfam" id="PF03803">
    <property type="entry name" value="Scramblase"/>
    <property type="match status" value="1"/>
</dbReference>
<evidence type="ECO:0000256" key="2">
    <source>
        <dbReference type="RuleBase" id="RU363116"/>
    </source>
</evidence>
<comment type="caution">
    <text evidence="3">The sequence shown here is derived from an EMBL/GenBank/DDBJ whole genome shotgun (WGS) entry which is preliminary data.</text>
</comment>
<organism evidence="3 4">
    <name type="scientific">Adineta steineri</name>
    <dbReference type="NCBI Taxonomy" id="433720"/>
    <lineage>
        <taxon>Eukaryota</taxon>
        <taxon>Metazoa</taxon>
        <taxon>Spiralia</taxon>
        <taxon>Gnathifera</taxon>
        <taxon>Rotifera</taxon>
        <taxon>Eurotatoria</taxon>
        <taxon>Bdelloidea</taxon>
        <taxon>Adinetida</taxon>
        <taxon>Adinetidae</taxon>
        <taxon>Adineta</taxon>
    </lineage>
</organism>
<evidence type="ECO:0000313" key="3">
    <source>
        <dbReference type="EMBL" id="CAF1024236.1"/>
    </source>
</evidence>
<dbReference type="Proteomes" id="UP000663832">
    <property type="component" value="Unassembled WGS sequence"/>
</dbReference>
<comment type="similarity">
    <text evidence="1 2">Belongs to the phospholipid scramblase family.</text>
</comment>